<organism evidence="2 3">
    <name type="scientific">Sedimentitalea todarodis</name>
    <dbReference type="NCBI Taxonomy" id="1631240"/>
    <lineage>
        <taxon>Bacteria</taxon>
        <taxon>Pseudomonadati</taxon>
        <taxon>Pseudomonadota</taxon>
        <taxon>Alphaproteobacteria</taxon>
        <taxon>Rhodobacterales</taxon>
        <taxon>Paracoccaceae</taxon>
        <taxon>Sedimentitalea</taxon>
    </lineage>
</organism>
<dbReference type="Proteomes" id="UP001255416">
    <property type="component" value="Unassembled WGS sequence"/>
</dbReference>
<dbReference type="Gene3D" id="1.20.1480.30">
    <property type="entry name" value="Designed four-helix bundle protein"/>
    <property type="match status" value="1"/>
</dbReference>
<comment type="caution">
    <text evidence="2">The sequence shown here is derived from an EMBL/GenBank/DDBJ whole genome shotgun (WGS) entry which is preliminary data.</text>
</comment>
<dbReference type="EMBL" id="JASMWN010000005">
    <property type="protein sequence ID" value="MDU9003864.1"/>
    <property type="molecule type" value="Genomic_DNA"/>
</dbReference>
<gene>
    <name evidence="2" type="ORF">QO231_08360</name>
</gene>
<name>A0ABU3VCI5_9RHOB</name>
<protein>
    <submittedName>
        <fullName evidence="2">Uncharacterized protein</fullName>
    </submittedName>
</protein>
<dbReference type="RefSeq" id="WP_316775081.1">
    <property type="nucleotide sequence ID" value="NZ_JASMWN010000005.1"/>
</dbReference>
<evidence type="ECO:0000256" key="1">
    <source>
        <dbReference type="SAM" id="Coils"/>
    </source>
</evidence>
<dbReference type="InterPro" id="IPR046656">
    <property type="entry name" value="DUF6674"/>
</dbReference>
<keyword evidence="1" id="KW-0175">Coiled coil</keyword>
<feature type="coiled-coil region" evidence="1">
    <location>
        <begin position="55"/>
        <end position="111"/>
    </location>
</feature>
<sequence>MGKTLKDLFLAVLNATLILVALCLFLLLTLANRANSLTETFAEHLQIVAPLQESVQTTGAELAALRADLAEMKNQSGEDSSATMARIQDRVEQMEAKLADMQGSLAELRAAPNRLLDHAIQKAGAQAVISVTRIRGCVPADDVSPPS</sequence>
<reference evidence="3" key="1">
    <citation type="submission" date="2023-05" db="EMBL/GenBank/DDBJ databases">
        <title>Sedimentitalea sp. nov. JM2-8.</title>
        <authorList>
            <person name="Huang J."/>
        </authorList>
    </citation>
    <scope>NUCLEOTIDE SEQUENCE [LARGE SCALE GENOMIC DNA]</scope>
    <source>
        <strain evidence="3">KHS03</strain>
    </source>
</reference>
<proteinExistence type="predicted"/>
<keyword evidence="3" id="KW-1185">Reference proteome</keyword>
<evidence type="ECO:0000313" key="2">
    <source>
        <dbReference type="EMBL" id="MDU9003864.1"/>
    </source>
</evidence>
<evidence type="ECO:0000313" key="3">
    <source>
        <dbReference type="Proteomes" id="UP001255416"/>
    </source>
</evidence>
<accession>A0ABU3VCI5</accession>
<dbReference type="Pfam" id="PF20379">
    <property type="entry name" value="DUF6674"/>
    <property type="match status" value="1"/>
</dbReference>